<feature type="chain" id="PRO_5005458999" description="Secreted protein" evidence="1">
    <location>
        <begin position="26"/>
        <end position="119"/>
    </location>
</feature>
<evidence type="ECO:0000313" key="3">
    <source>
        <dbReference type="Proteomes" id="UP000067626"/>
    </source>
</evidence>
<keyword evidence="1" id="KW-0732">Signal</keyword>
<organism evidence="2 3">
    <name type="scientific">Chondromyces crocatus</name>
    <dbReference type="NCBI Taxonomy" id="52"/>
    <lineage>
        <taxon>Bacteria</taxon>
        <taxon>Pseudomonadati</taxon>
        <taxon>Myxococcota</taxon>
        <taxon>Polyangia</taxon>
        <taxon>Polyangiales</taxon>
        <taxon>Polyangiaceae</taxon>
        <taxon>Chondromyces</taxon>
    </lineage>
</organism>
<accession>A0A0K1E7W4</accession>
<name>A0A0K1E7W4_CHOCO</name>
<dbReference type="AlphaFoldDB" id="A0A0K1E7W4"/>
<dbReference type="OrthoDB" id="9920907at2"/>
<keyword evidence="3" id="KW-1185">Reference proteome</keyword>
<reference evidence="2 3" key="1">
    <citation type="submission" date="2015-07" db="EMBL/GenBank/DDBJ databases">
        <title>Genome analysis of myxobacterium Chondromyces crocatus Cm c5 reveals a high potential for natural compound synthesis and the genetic basis for the loss of fruiting body formation.</title>
        <authorList>
            <person name="Zaburannyi N."/>
            <person name="Bunk B."/>
            <person name="Maier J."/>
            <person name="Overmann J."/>
            <person name="Mueller R."/>
        </authorList>
    </citation>
    <scope>NUCLEOTIDE SEQUENCE [LARGE SCALE GENOMIC DNA]</scope>
    <source>
        <strain evidence="2 3">Cm c5</strain>
    </source>
</reference>
<protein>
    <recommendedName>
        <fullName evidence="4">Secreted protein</fullName>
    </recommendedName>
</protein>
<gene>
    <name evidence="2" type="ORF">CMC5_008930</name>
</gene>
<dbReference type="STRING" id="52.CMC5_008930"/>
<dbReference type="PROSITE" id="PS51257">
    <property type="entry name" value="PROKAR_LIPOPROTEIN"/>
    <property type="match status" value="1"/>
</dbReference>
<evidence type="ECO:0008006" key="4">
    <source>
        <dbReference type="Google" id="ProtNLM"/>
    </source>
</evidence>
<feature type="signal peptide" evidence="1">
    <location>
        <begin position="1"/>
        <end position="25"/>
    </location>
</feature>
<dbReference type="EMBL" id="CP012159">
    <property type="protein sequence ID" value="AKT36772.1"/>
    <property type="molecule type" value="Genomic_DNA"/>
</dbReference>
<proteinExistence type="predicted"/>
<dbReference type="RefSeq" id="WP_050429235.1">
    <property type="nucleotide sequence ID" value="NZ_CP012159.1"/>
</dbReference>
<dbReference type="KEGG" id="ccro:CMC5_008930"/>
<evidence type="ECO:0000256" key="1">
    <source>
        <dbReference type="SAM" id="SignalP"/>
    </source>
</evidence>
<evidence type="ECO:0000313" key="2">
    <source>
        <dbReference type="EMBL" id="AKT36772.1"/>
    </source>
</evidence>
<sequence>MRRLATPPALLLAAMALGSLGFACGSEGTTLDCENNVGQDGITPSAEGCQQFATCPDGEPANCCERSDAPSSVGEADFECWQVRCLYGYGVRTSKTAACFGHSSGGSGGSGGSAGGDSF</sequence>
<dbReference type="Proteomes" id="UP000067626">
    <property type="component" value="Chromosome"/>
</dbReference>